<feature type="region of interest" description="Disordered" evidence="2">
    <location>
        <begin position="557"/>
        <end position="577"/>
    </location>
</feature>
<feature type="transmembrane region" description="Helical" evidence="3">
    <location>
        <begin position="209"/>
        <end position="229"/>
    </location>
</feature>
<keyword evidence="3" id="KW-1133">Transmembrane helix</keyword>
<dbReference type="Proteomes" id="UP000006671">
    <property type="component" value="Unassembled WGS sequence"/>
</dbReference>
<evidence type="ECO:0000256" key="1">
    <source>
        <dbReference type="SAM" id="Coils"/>
    </source>
</evidence>
<feature type="transmembrane region" description="Helical" evidence="3">
    <location>
        <begin position="58"/>
        <end position="79"/>
    </location>
</feature>
<dbReference type="AlphaFoldDB" id="D2V4J4"/>
<dbReference type="GeneID" id="8862154"/>
<keyword evidence="3" id="KW-0472">Membrane</keyword>
<protein>
    <submittedName>
        <fullName evidence="4">Uncharacterized protein</fullName>
    </submittedName>
</protein>
<keyword evidence="3" id="KW-0812">Transmembrane</keyword>
<feature type="transmembrane region" description="Helical" evidence="3">
    <location>
        <begin position="349"/>
        <end position="372"/>
    </location>
</feature>
<dbReference type="RefSeq" id="XP_002681141.1">
    <property type="nucleotide sequence ID" value="XM_002681095.1"/>
</dbReference>
<keyword evidence="1" id="KW-0175">Coiled coil</keyword>
<organism evidence="5">
    <name type="scientific">Naegleria gruberi</name>
    <name type="common">Amoeba</name>
    <dbReference type="NCBI Taxonomy" id="5762"/>
    <lineage>
        <taxon>Eukaryota</taxon>
        <taxon>Discoba</taxon>
        <taxon>Heterolobosea</taxon>
        <taxon>Tetramitia</taxon>
        <taxon>Eutetramitia</taxon>
        <taxon>Vahlkampfiidae</taxon>
        <taxon>Naegleria</taxon>
    </lineage>
</organism>
<feature type="coiled-coil region" evidence="1">
    <location>
        <begin position="90"/>
        <end position="117"/>
    </location>
</feature>
<feature type="transmembrane region" description="Helical" evidence="3">
    <location>
        <begin position="118"/>
        <end position="142"/>
    </location>
</feature>
<feature type="transmembrane region" description="Helical" evidence="3">
    <location>
        <begin position="392"/>
        <end position="418"/>
    </location>
</feature>
<evidence type="ECO:0000313" key="4">
    <source>
        <dbReference type="EMBL" id="EFC48397.1"/>
    </source>
</evidence>
<feature type="transmembrane region" description="Helical" evidence="3">
    <location>
        <begin position="442"/>
        <end position="466"/>
    </location>
</feature>
<gene>
    <name evidence="4" type="ORF">NAEGRDRAFT_78550</name>
</gene>
<reference evidence="4 5" key="1">
    <citation type="journal article" date="2010" name="Cell">
        <title>The genome of Naegleria gruberi illuminates early eukaryotic versatility.</title>
        <authorList>
            <person name="Fritz-Laylin L.K."/>
            <person name="Prochnik S.E."/>
            <person name="Ginger M.L."/>
            <person name="Dacks J.B."/>
            <person name="Carpenter M.L."/>
            <person name="Field M.C."/>
            <person name="Kuo A."/>
            <person name="Paredez A."/>
            <person name="Chapman J."/>
            <person name="Pham J."/>
            <person name="Shu S."/>
            <person name="Neupane R."/>
            <person name="Cipriano M."/>
            <person name="Mancuso J."/>
            <person name="Tu H."/>
            <person name="Salamov A."/>
            <person name="Lindquist E."/>
            <person name="Shapiro H."/>
            <person name="Lucas S."/>
            <person name="Grigoriev I.V."/>
            <person name="Cande W.Z."/>
            <person name="Fulton C."/>
            <person name="Rokhsar D.S."/>
            <person name="Dawson S.C."/>
        </authorList>
    </citation>
    <scope>NUCLEOTIDE SEQUENCE [LARGE SCALE GENOMIC DNA]</scope>
    <source>
        <strain evidence="4 5">NEG-M</strain>
    </source>
</reference>
<dbReference type="EMBL" id="GG738851">
    <property type="protein sequence ID" value="EFC48397.1"/>
    <property type="molecule type" value="Genomic_DNA"/>
</dbReference>
<keyword evidence="5" id="KW-1185">Reference proteome</keyword>
<evidence type="ECO:0000256" key="2">
    <source>
        <dbReference type="SAM" id="MobiDB-lite"/>
    </source>
</evidence>
<evidence type="ECO:0000313" key="5">
    <source>
        <dbReference type="Proteomes" id="UP000006671"/>
    </source>
</evidence>
<feature type="transmembrane region" description="Helical" evidence="3">
    <location>
        <begin position="12"/>
        <end position="31"/>
    </location>
</feature>
<dbReference type="KEGG" id="ngr:NAEGRDRAFT_78550"/>
<dbReference type="InParanoid" id="D2V4J4"/>
<dbReference type="VEuPathDB" id="AmoebaDB:NAEGRDRAFT_78550"/>
<evidence type="ECO:0000256" key="3">
    <source>
        <dbReference type="SAM" id="Phobius"/>
    </source>
</evidence>
<dbReference type="OrthoDB" id="10661877at2759"/>
<feature type="transmembrane region" description="Helical" evidence="3">
    <location>
        <begin position="478"/>
        <end position="507"/>
    </location>
</feature>
<sequence>MIFSSSLLQGKILIFSLIFIIQLFESVSFVFGKVSDNIEIIDDGYTSLYPPVDLSSDIISFICAILSAAMSILVFVMILKKHSSIFGYWKRAESEKLDKKERERQVIAKEKRHLMRRVLLSLLVSDIVCSFSRISYILFWWLCTLITPETMYLKSLIPINANQTTSIFHDSFDLSNIYSNLQNSTTLKYKANYNLKPVPLTIQKFLADLYYSFSISTAAWCVIIAYVVYSITSHSKWIEEDFNLIREQLQTDSHTITRNTAQLFYGNNASADSDEEIVPKFKPIGDLMESSGNSEIDSFSFNTMPNHDGNIENQSLIYEIPIKSSKSADEILYFSAKRRILSRRNVYELMFHLIAWGFSIFTFLFVFIFRTINIHAKDLVSDKFENWFLFSVYISWALYFSAMVFVNILILFLIWNYLRRFYRTEHIMTLPKKETKKQQRSMLVNLSLLMLPYAFCGLFELSFWYYNAIQIATEEEEAYYYTVIFYNFFFNVIVPLKGFFIALILLLSSTAIRKKVKSIVLCQLCFRASTSTSQSKRFNTTFIESLLIPEDTPADETNHLEDVNNNPSSGILEIEQD</sequence>
<accession>D2V4J4</accession>
<proteinExistence type="predicted"/>
<name>D2V4J4_NAEGR</name>